<comment type="similarity">
    <text evidence="1">Belongs to the SEC10 family.</text>
</comment>
<dbReference type="Pfam" id="PF10507">
    <property type="entry name" value="TMEM65"/>
    <property type="match status" value="1"/>
</dbReference>
<evidence type="ECO:0000256" key="1">
    <source>
        <dbReference type="ARBA" id="ARBA00006572"/>
    </source>
</evidence>
<dbReference type="Pfam" id="PF07393">
    <property type="entry name" value="Sec10_HB"/>
    <property type="match status" value="1"/>
</dbReference>
<dbReference type="GO" id="GO:0006887">
    <property type="term" value="P:exocytosis"/>
    <property type="evidence" value="ECO:0007669"/>
    <property type="project" value="UniProtKB-KW"/>
</dbReference>
<evidence type="ECO:0000313" key="10">
    <source>
        <dbReference type="EMBL" id="KAK5967634.1"/>
    </source>
</evidence>
<sequence>MGSTFVENAVQQILQRLSEAAGFDDISSVVDADIANGFGRFVSLLCGELKALYKVGEAVPHLGEKEDTLDFLLELSSFLAELAAQRGRGRGGAHVGFQAQPSHQQYQQHYQQQNQQPYQQQFVSQEQMCMRILTSSARLVSRISTARGCGFNASSPLIACRSSTGKWQVFTRMTTTGAVHSLDKVVIDDAETALEVAARLKKVEQILLREALEILMARDEDESLPMTDAQIRALFLVNALPFIGFGFLDNMIMIVAGNYIDQKLGALLCLSTMAAAGLGNLISDVAGVGFAHYVEGIFYKFGIRHPVLTSEQLGSSKDPFDAIDFVERVAWRMTGGADTITDPVSLKNKFEEEIGSLQMLCDQFQSKISLLEQELNRDKREYVNQLQRLYERNAEALDKIKQLDATMQSVSTKVVHLGDQLESVHQPRQRAHDALQLIQHFDEFLSDQPLNSMIFTDPDKLLESADLVQKLYSISQELSKDKFLAVQARIAHRYEEVERLLIDEFGRAQRDEKKMAEVAKILSEFKGYSHCVARYVEYIQSLFRTGTDDVYSEALQLVRTHKPKIEAIFPSPTAVVQKLILSLYTGRLKEHIYAKLRECKDGDDKEGYLIGLAQAYSSILRLNKELDALHVSSDASFLPTLTRSIFDRYLSTYQSEELDYLHAQCSNMLQRFYESKKHVKKQIHSGGLQELKRDVQARLLTVETYGGETFLSEDVAISILQETKNAFNRASQLCEKSEVPKHSENILDILLRYLYSEHLDYAVELAISGISLAEPKVAPPAYFFAVVSQNTTIVLLLMKQYEDSVLPLIKGTVVEQCVAKKWSSSLRSLEQKINMGLERQLNAIVGYVRFVLTSEQKKADFRPDNQQINLQASAPCQQVVRFLAQQAAAMERGCDGGNLVVLQTELANRLYKLLLNHVQQFTFNSAGAMLLLCDLNEYRKCVSQWRLEANVSRQFESLHALANLLVVLPDNLSDAAHSPMLADVDHILIQDFIKLRHDYRNLKVSVNLY</sequence>
<organism evidence="10 11">
    <name type="scientific">Trichostrongylus colubriformis</name>
    <name type="common">Black scour worm</name>
    <dbReference type="NCBI Taxonomy" id="6319"/>
    <lineage>
        <taxon>Eukaryota</taxon>
        <taxon>Metazoa</taxon>
        <taxon>Ecdysozoa</taxon>
        <taxon>Nematoda</taxon>
        <taxon>Chromadorea</taxon>
        <taxon>Rhabditida</taxon>
        <taxon>Rhabditina</taxon>
        <taxon>Rhabditomorpha</taxon>
        <taxon>Strongyloidea</taxon>
        <taxon>Trichostrongylidae</taxon>
        <taxon>Trichostrongylus</taxon>
    </lineage>
</organism>
<feature type="coiled-coil region" evidence="7">
    <location>
        <begin position="361"/>
        <end position="406"/>
    </location>
</feature>
<protein>
    <recommendedName>
        <fullName evidence="2">Exocyst complex component 5</fullName>
    </recommendedName>
    <alternativeName>
        <fullName evidence="6">Exocyst complex component Sec10</fullName>
    </alternativeName>
</protein>
<keyword evidence="5 7" id="KW-0175">Coiled coil</keyword>
<evidence type="ECO:0000259" key="8">
    <source>
        <dbReference type="Pfam" id="PF07393"/>
    </source>
</evidence>
<dbReference type="Proteomes" id="UP001331761">
    <property type="component" value="Unassembled WGS sequence"/>
</dbReference>
<accession>A0AAN8IB61</accession>
<evidence type="ECO:0000259" key="9">
    <source>
        <dbReference type="Pfam" id="PF20667"/>
    </source>
</evidence>
<keyword evidence="3" id="KW-0813">Transport</keyword>
<dbReference type="InterPro" id="IPR048627">
    <property type="entry name" value="Sec10_HB"/>
</dbReference>
<dbReference type="InterPro" id="IPR019537">
    <property type="entry name" value="TMEM65"/>
</dbReference>
<dbReference type="GO" id="GO:0000145">
    <property type="term" value="C:exocyst"/>
    <property type="evidence" value="ECO:0007669"/>
    <property type="project" value="TreeGrafter"/>
</dbReference>
<feature type="domain" description="Exocyst complex component Sec10-like alpha-helical bundle" evidence="8">
    <location>
        <begin position="463"/>
        <end position="1007"/>
    </location>
</feature>
<feature type="domain" description="Exocyst complex component Sec10 N-terminal" evidence="9">
    <location>
        <begin position="345"/>
        <end position="457"/>
    </location>
</feature>
<gene>
    <name evidence="10" type="ORF">GCK32_008731</name>
</gene>
<dbReference type="InterPro" id="IPR009976">
    <property type="entry name" value="Sec10-like"/>
</dbReference>
<evidence type="ECO:0000313" key="11">
    <source>
        <dbReference type="Proteomes" id="UP001331761"/>
    </source>
</evidence>
<keyword evidence="4" id="KW-0268">Exocytosis</keyword>
<proteinExistence type="inferred from homology"/>
<dbReference type="PANTHER" id="PTHR12100">
    <property type="entry name" value="SEC10"/>
    <property type="match status" value="1"/>
</dbReference>
<dbReference type="PANTHER" id="PTHR12100:SF0">
    <property type="entry name" value="EXOCYST COMPLEX COMPONENT 5"/>
    <property type="match status" value="1"/>
</dbReference>
<evidence type="ECO:0000256" key="5">
    <source>
        <dbReference type="ARBA" id="ARBA00023054"/>
    </source>
</evidence>
<evidence type="ECO:0000256" key="2">
    <source>
        <dbReference type="ARBA" id="ARBA00017524"/>
    </source>
</evidence>
<evidence type="ECO:0000256" key="6">
    <source>
        <dbReference type="ARBA" id="ARBA00031471"/>
    </source>
</evidence>
<evidence type="ECO:0000256" key="7">
    <source>
        <dbReference type="SAM" id="Coils"/>
    </source>
</evidence>
<evidence type="ECO:0000256" key="4">
    <source>
        <dbReference type="ARBA" id="ARBA00022483"/>
    </source>
</evidence>
<evidence type="ECO:0000256" key="3">
    <source>
        <dbReference type="ARBA" id="ARBA00022448"/>
    </source>
</evidence>
<dbReference type="GO" id="GO:0006893">
    <property type="term" value="P:Golgi to plasma membrane transport"/>
    <property type="evidence" value="ECO:0007669"/>
    <property type="project" value="TreeGrafter"/>
</dbReference>
<dbReference type="EMBL" id="WIXE01022268">
    <property type="protein sequence ID" value="KAK5967634.1"/>
    <property type="molecule type" value="Genomic_DNA"/>
</dbReference>
<name>A0AAN8IB61_TRICO</name>
<dbReference type="Pfam" id="PF20667">
    <property type="entry name" value="Sec10_N"/>
    <property type="match status" value="1"/>
</dbReference>
<dbReference type="AlphaFoldDB" id="A0AAN8IB61"/>
<keyword evidence="11" id="KW-1185">Reference proteome</keyword>
<reference evidence="10 11" key="1">
    <citation type="submission" date="2019-10" db="EMBL/GenBank/DDBJ databases">
        <title>Assembly and Annotation for the nematode Trichostrongylus colubriformis.</title>
        <authorList>
            <person name="Martin J."/>
        </authorList>
    </citation>
    <scope>NUCLEOTIDE SEQUENCE [LARGE SCALE GENOMIC DNA]</scope>
    <source>
        <strain evidence="10">G859</strain>
        <tissue evidence="10">Whole worm</tissue>
    </source>
</reference>
<dbReference type="InterPro" id="IPR048625">
    <property type="entry name" value="Sec10_N"/>
</dbReference>
<comment type="caution">
    <text evidence="10">The sequence shown here is derived from an EMBL/GenBank/DDBJ whole genome shotgun (WGS) entry which is preliminary data.</text>
</comment>